<reference evidence="2 3" key="1">
    <citation type="journal article" date="2012" name="Proc. Natl. Acad. Sci. U.S.A.">
        <title>Genome and physiology of a model Epsilonproteobacterium responsible for sulfide detoxification in marine oxygen depletion zones.</title>
        <authorList>
            <person name="Grote J."/>
            <person name="Schott T."/>
            <person name="Bruckner C.G."/>
            <person name="Glockner F.O."/>
            <person name="Jost G."/>
            <person name="Teeling H."/>
            <person name="Labrenz M."/>
            <person name="Jurgens K."/>
        </authorList>
    </citation>
    <scope>NUCLEOTIDE SEQUENCE [LARGE SCALE GENOMIC DNA]</scope>
    <source>
        <strain evidence="2 3">GD1</strain>
    </source>
</reference>
<keyword evidence="3" id="KW-1185">Reference proteome</keyword>
<gene>
    <name evidence="2" type="ORF">SMGD1_0611</name>
</gene>
<dbReference type="OrthoDB" id="9801841at2"/>
<dbReference type="InterPro" id="IPR011460">
    <property type="entry name" value="Lcl_C"/>
</dbReference>
<feature type="domain" description="Lcl C-terminal" evidence="1">
    <location>
        <begin position="18"/>
        <end position="130"/>
    </location>
</feature>
<dbReference type="EMBL" id="AFRZ01000001">
    <property type="protein sequence ID" value="EHP29138.1"/>
    <property type="molecule type" value="Genomic_DNA"/>
</dbReference>
<dbReference type="PATRIC" id="fig|929558.5.peg.610"/>
<proteinExistence type="predicted"/>
<organism evidence="2 3">
    <name type="scientific">Sulfurimonas gotlandica (strain DSM 19862 / JCM 16533 / GD1)</name>
    <dbReference type="NCBI Taxonomy" id="929558"/>
    <lineage>
        <taxon>Bacteria</taxon>
        <taxon>Pseudomonadati</taxon>
        <taxon>Campylobacterota</taxon>
        <taxon>Epsilonproteobacteria</taxon>
        <taxon>Campylobacterales</taxon>
        <taxon>Sulfurimonadaceae</taxon>
        <taxon>Sulfurimonas</taxon>
    </lineage>
</organism>
<dbReference type="RefSeq" id="WP_008340607.1">
    <property type="nucleotide sequence ID" value="NZ_AFRZ01000001.1"/>
</dbReference>
<evidence type="ECO:0000259" key="1">
    <source>
        <dbReference type="Pfam" id="PF07603"/>
    </source>
</evidence>
<dbReference type="AlphaFoldDB" id="H1FVU0"/>
<protein>
    <recommendedName>
        <fullName evidence="1">Lcl C-terminal domain-containing protein</fullName>
    </recommendedName>
</protein>
<dbReference type="Proteomes" id="UP000006431">
    <property type="component" value="Unassembled WGS sequence"/>
</dbReference>
<evidence type="ECO:0000313" key="3">
    <source>
        <dbReference type="Proteomes" id="UP000006431"/>
    </source>
</evidence>
<evidence type="ECO:0000313" key="2">
    <source>
        <dbReference type="EMBL" id="EHP29138.1"/>
    </source>
</evidence>
<name>H1FVU0_SULGG</name>
<dbReference type="PANTHER" id="PTHR35812">
    <property type="entry name" value="LIPOPROTEIN"/>
    <property type="match status" value="1"/>
</dbReference>
<sequence>MKVILLILIGFILASANIVVDKKTVLVWQDDNDAKSVVKDWESAKKYCNNLTLQGYDDWFLPTAEQLLTITDKNIYLPSIKKEFKNVTSSTYWSSSVNVSDSKYAWNVNFSGGNSGSSSKTDKNYLRCARAGQSELLNFDKLISKLVEEELKNIPKPPSELKLVKDEFETTAEFNKRVDSTKIKQKQEIVEYKKSYATAKVQAKINAIKNALEITWGKPTLTNLKYDADNGYFVADISFEAKKEFSKKVAIKVQREDAKAFKDEFASLKPEAVFEYDGSSVKLKDIRVPYKKKTYMALFTDMNIDDTKVAVNIKNDISVESSFRSSVIVAQNEVSSFNASKLNNFRELDNLLKNSKQAKEDKTKWLFVVGIENMSLQIYILCTEVQRCLFNSSKEVRSSK</sequence>
<accession>H1FVU0</accession>
<dbReference type="eggNOG" id="COG0790">
    <property type="taxonomic scope" value="Bacteria"/>
</dbReference>
<dbReference type="PANTHER" id="PTHR35812:SF1">
    <property type="entry name" value="LIPOPROTEIN"/>
    <property type="match status" value="1"/>
</dbReference>
<dbReference type="HOGENOM" id="CLU_688722_0_0_7"/>
<comment type="caution">
    <text evidence="2">The sequence shown here is derived from an EMBL/GenBank/DDBJ whole genome shotgun (WGS) entry which is preliminary data.</text>
</comment>
<dbReference type="STRING" id="929558.SMGD1_0611"/>
<dbReference type="Pfam" id="PF07603">
    <property type="entry name" value="Lcl_C"/>
    <property type="match status" value="1"/>
</dbReference>